<evidence type="ECO:0000313" key="1">
    <source>
        <dbReference type="EMBL" id="CAD7460465.1"/>
    </source>
</evidence>
<proteinExistence type="predicted"/>
<dbReference type="AlphaFoldDB" id="A0A7R9ILM8"/>
<gene>
    <name evidence="1" type="ORF">TTEB3V08_LOCUS8395</name>
</gene>
<sequence>MLDWPADGGEIEVLIPLNQQTPATEHQQELNGFIESSPIYVTSIPPEFPSSGDKQQPVTQGKVAAVSNGHAVIGHTGSSTEEADELELKQDLDGDPHLHRPPSEVRGEVAAEDNRVVAAAVSLSASGGVRTAGDGGDRCASPFANGRTEVLIGQEGDINKVRTTAIVENHRGLVVDDEESLSASGAEMGRDVSATAMMYVPKLRSCTSRGVGDSTLTRQ</sequence>
<dbReference type="EMBL" id="OE003717">
    <property type="protein sequence ID" value="CAD7460465.1"/>
    <property type="molecule type" value="Genomic_DNA"/>
</dbReference>
<name>A0A7R9ILM8_9NEOP</name>
<organism evidence="1">
    <name type="scientific">Timema tahoe</name>
    <dbReference type="NCBI Taxonomy" id="61484"/>
    <lineage>
        <taxon>Eukaryota</taxon>
        <taxon>Metazoa</taxon>
        <taxon>Ecdysozoa</taxon>
        <taxon>Arthropoda</taxon>
        <taxon>Hexapoda</taxon>
        <taxon>Insecta</taxon>
        <taxon>Pterygota</taxon>
        <taxon>Neoptera</taxon>
        <taxon>Polyneoptera</taxon>
        <taxon>Phasmatodea</taxon>
        <taxon>Timematodea</taxon>
        <taxon>Timematoidea</taxon>
        <taxon>Timematidae</taxon>
        <taxon>Timema</taxon>
    </lineage>
</organism>
<protein>
    <submittedName>
        <fullName evidence="1">Uncharacterized protein</fullName>
    </submittedName>
</protein>
<reference evidence="1" key="1">
    <citation type="submission" date="2020-11" db="EMBL/GenBank/DDBJ databases">
        <authorList>
            <person name="Tran Van P."/>
        </authorList>
    </citation>
    <scope>NUCLEOTIDE SEQUENCE</scope>
</reference>
<accession>A0A7R9ILM8</accession>